<protein>
    <recommendedName>
        <fullName evidence="4 11">Protoporphyrinogen oxidase</fullName>
        <ecNumber evidence="4 11">1.3.3.4</ecNumber>
    </recommendedName>
</protein>
<keyword evidence="14" id="KW-1185">Reference proteome</keyword>
<sequence length="481" mass="53154">MASETLRGRGRRGGQLTRAPQIQELGLIDAVIYTKRSEPGAKNRFVYYPDTLNRLPSERPSLADLFALWRTGILAGAFGMLKEPMVPKRPAAMTDETVGSFLARRVDKRIADNLVSAVFHGIYAGDIWQLSAKTLLGLAWQLEGRYGSALGGFFRMQSEDQRPHQVTIVHPVDLQVAKAMNEEIDLDPHFAKSLKDASVFTFKDGQQTLVRALQSAVEAKGNVEIRTQAPIQSFKALEGGDMGVEIVSGDEASPSTQSFDLAISTLRNNDITPYVTVMTVNLYYPNPTLLPVQGFGYLIPQSIPFEQNPERALGVIFDSSAIKGQDTVEGTKITVMMGGHWWDGWESYPSQEEGLQMAKRVVERHIGITDEPTAHLVNLSRDCIPQYTLGYSDRLKNFAEGITDEFKGRLRVVGSQFNGVGVNDCITGAWNVARGLREEGWKGRSCGLDKIIDSREWIVVPASEMAYVKREGLDKRGDGGL</sequence>
<dbReference type="Pfam" id="PF01593">
    <property type="entry name" value="Amino_oxidase"/>
    <property type="match status" value="1"/>
</dbReference>
<dbReference type="Proteomes" id="UP000800038">
    <property type="component" value="Unassembled WGS sequence"/>
</dbReference>
<keyword evidence="6 11" id="KW-0274">FAD</keyword>
<gene>
    <name evidence="13" type="ORF">EJ02DRAFT_351337</name>
</gene>
<proteinExistence type="inferred from homology"/>
<comment type="cofactor">
    <cofactor evidence="11">
        <name>FAD</name>
        <dbReference type="ChEBI" id="CHEBI:57692"/>
    </cofactor>
    <text evidence="11">Binds 1 FAD per subunit.</text>
</comment>
<evidence type="ECO:0000256" key="2">
    <source>
        <dbReference type="ARBA" id="ARBA00005073"/>
    </source>
</evidence>
<evidence type="ECO:0000259" key="12">
    <source>
        <dbReference type="Pfam" id="PF01593"/>
    </source>
</evidence>
<dbReference type="NCBIfam" id="TIGR00562">
    <property type="entry name" value="proto_IX_ox"/>
    <property type="match status" value="1"/>
</dbReference>
<evidence type="ECO:0000256" key="10">
    <source>
        <dbReference type="ARBA" id="ARBA00047554"/>
    </source>
</evidence>
<evidence type="ECO:0000256" key="6">
    <source>
        <dbReference type="ARBA" id="ARBA00022827"/>
    </source>
</evidence>
<dbReference type="InterPro" id="IPR002937">
    <property type="entry name" value="Amino_oxidase"/>
</dbReference>
<organism evidence="13 14">
    <name type="scientific">Clathrospora elynae</name>
    <dbReference type="NCBI Taxonomy" id="706981"/>
    <lineage>
        <taxon>Eukaryota</taxon>
        <taxon>Fungi</taxon>
        <taxon>Dikarya</taxon>
        <taxon>Ascomycota</taxon>
        <taxon>Pezizomycotina</taxon>
        <taxon>Dothideomycetes</taxon>
        <taxon>Pleosporomycetidae</taxon>
        <taxon>Pleosporales</taxon>
        <taxon>Diademaceae</taxon>
        <taxon>Clathrospora</taxon>
    </lineage>
</organism>
<evidence type="ECO:0000256" key="5">
    <source>
        <dbReference type="ARBA" id="ARBA00022630"/>
    </source>
</evidence>
<dbReference type="GO" id="GO:0006782">
    <property type="term" value="P:protoporphyrinogen IX biosynthetic process"/>
    <property type="evidence" value="ECO:0007669"/>
    <property type="project" value="UniProtKB-UniRule"/>
</dbReference>
<comment type="similarity">
    <text evidence="3 11">Belongs to the protoporphyrinogen/coproporphyrinogen oxidase family. Protoporphyrinogen oxidase subfamily.</text>
</comment>
<dbReference type="OrthoDB" id="438553at2759"/>
<dbReference type="InterPro" id="IPR004572">
    <property type="entry name" value="Protoporphyrinogen_oxidase"/>
</dbReference>
<accession>A0A6A5SJP6</accession>
<dbReference type="PANTHER" id="PTHR42923:SF3">
    <property type="entry name" value="PROTOPORPHYRINOGEN OXIDASE"/>
    <property type="match status" value="1"/>
</dbReference>
<dbReference type="PANTHER" id="PTHR42923">
    <property type="entry name" value="PROTOPORPHYRINOGEN OXIDASE"/>
    <property type="match status" value="1"/>
</dbReference>
<name>A0A6A5SJP6_9PLEO</name>
<keyword evidence="8 11" id="KW-0350">Heme biosynthesis</keyword>
<dbReference type="UniPathway" id="UPA00251">
    <property type="reaction ID" value="UER00324"/>
</dbReference>
<keyword evidence="7 11" id="KW-0560">Oxidoreductase</keyword>
<dbReference type="InterPro" id="IPR050464">
    <property type="entry name" value="Zeta_carotene_desat/Oxidored"/>
</dbReference>
<evidence type="ECO:0000256" key="9">
    <source>
        <dbReference type="ARBA" id="ARBA00023244"/>
    </source>
</evidence>
<evidence type="ECO:0000256" key="3">
    <source>
        <dbReference type="ARBA" id="ARBA00010551"/>
    </source>
</evidence>
<dbReference type="EMBL" id="ML976073">
    <property type="protein sequence ID" value="KAF1939838.1"/>
    <property type="molecule type" value="Genomic_DNA"/>
</dbReference>
<dbReference type="GO" id="GO:0005743">
    <property type="term" value="C:mitochondrial inner membrane"/>
    <property type="evidence" value="ECO:0007669"/>
    <property type="project" value="UniProtKB-SubCell"/>
</dbReference>
<dbReference type="EC" id="1.3.3.4" evidence="4 11"/>
<feature type="domain" description="Amine oxidase" evidence="12">
    <location>
        <begin position="23"/>
        <end position="434"/>
    </location>
</feature>
<evidence type="ECO:0000313" key="13">
    <source>
        <dbReference type="EMBL" id="KAF1939838.1"/>
    </source>
</evidence>
<keyword evidence="5 11" id="KW-0285">Flavoprotein</keyword>
<dbReference type="AlphaFoldDB" id="A0A6A5SJP6"/>
<dbReference type="SUPFAM" id="SSF51905">
    <property type="entry name" value="FAD/NAD(P)-binding domain"/>
    <property type="match status" value="1"/>
</dbReference>
<evidence type="ECO:0000256" key="1">
    <source>
        <dbReference type="ARBA" id="ARBA00002600"/>
    </source>
</evidence>
<dbReference type="GO" id="GO:0004729">
    <property type="term" value="F:oxygen-dependent protoporphyrinogen oxidase activity"/>
    <property type="evidence" value="ECO:0007669"/>
    <property type="project" value="UniProtKB-UniRule"/>
</dbReference>
<dbReference type="SUPFAM" id="SSF54373">
    <property type="entry name" value="FAD-linked reductases, C-terminal domain"/>
    <property type="match status" value="1"/>
</dbReference>
<evidence type="ECO:0000256" key="11">
    <source>
        <dbReference type="RuleBase" id="RU367069"/>
    </source>
</evidence>
<evidence type="ECO:0000256" key="7">
    <source>
        <dbReference type="ARBA" id="ARBA00023002"/>
    </source>
</evidence>
<comment type="catalytic activity">
    <reaction evidence="10 11">
        <text>protoporphyrinogen IX + 3 O2 = protoporphyrin IX + 3 H2O2</text>
        <dbReference type="Rhea" id="RHEA:25576"/>
        <dbReference type="ChEBI" id="CHEBI:15379"/>
        <dbReference type="ChEBI" id="CHEBI:16240"/>
        <dbReference type="ChEBI" id="CHEBI:57306"/>
        <dbReference type="ChEBI" id="CHEBI:57307"/>
        <dbReference type="EC" id="1.3.3.4"/>
    </reaction>
</comment>
<comment type="subcellular location">
    <subcellularLocation>
        <location evidence="11">Mitochondrion inner membrane</location>
    </subcellularLocation>
</comment>
<dbReference type="InterPro" id="IPR036188">
    <property type="entry name" value="FAD/NAD-bd_sf"/>
</dbReference>
<comment type="pathway">
    <text evidence="2 11">Porphyrin-containing compound metabolism; protoporphyrin-IX biosynthesis; protoporphyrin-IX from protoporphyrinogen-IX: step 1/1.</text>
</comment>
<dbReference type="Gene3D" id="3.50.50.60">
    <property type="entry name" value="FAD/NAD(P)-binding domain"/>
    <property type="match status" value="1"/>
</dbReference>
<evidence type="ECO:0000313" key="14">
    <source>
        <dbReference type="Proteomes" id="UP000800038"/>
    </source>
</evidence>
<reference evidence="13" key="1">
    <citation type="journal article" date="2020" name="Stud. Mycol.">
        <title>101 Dothideomycetes genomes: a test case for predicting lifestyles and emergence of pathogens.</title>
        <authorList>
            <person name="Haridas S."/>
            <person name="Albert R."/>
            <person name="Binder M."/>
            <person name="Bloem J."/>
            <person name="Labutti K."/>
            <person name="Salamov A."/>
            <person name="Andreopoulos B."/>
            <person name="Baker S."/>
            <person name="Barry K."/>
            <person name="Bills G."/>
            <person name="Bluhm B."/>
            <person name="Cannon C."/>
            <person name="Castanera R."/>
            <person name="Culley D."/>
            <person name="Daum C."/>
            <person name="Ezra D."/>
            <person name="Gonzalez J."/>
            <person name="Henrissat B."/>
            <person name="Kuo A."/>
            <person name="Liang C."/>
            <person name="Lipzen A."/>
            <person name="Lutzoni F."/>
            <person name="Magnuson J."/>
            <person name="Mondo S."/>
            <person name="Nolan M."/>
            <person name="Ohm R."/>
            <person name="Pangilinan J."/>
            <person name="Park H.-J."/>
            <person name="Ramirez L."/>
            <person name="Alfaro M."/>
            <person name="Sun H."/>
            <person name="Tritt A."/>
            <person name="Yoshinaga Y."/>
            <person name="Zwiers L.-H."/>
            <person name="Turgeon B."/>
            <person name="Goodwin S."/>
            <person name="Spatafora J."/>
            <person name="Crous P."/>
            <person name="Grigoriev I."/>
        </authorList>
    </citation>
    <scope>NUCLEOTIDE SEQUENCE</scope>
    <source>
        <strain evidence="13">CBS 161.51</strain>
    </source>
</reference>
<keyword evidence="9 11" id="KW-0627">Porphyrin biosynthesis</keyword>
<evidence type="ECO:0000256" key="8">
    <source>
        <dbReference type="ARBA" id="ARBA00023133"/>
    </source>
</evidence>
<comment type="function">
    <text evidence="1 11">Catalyzes the 6-electron oxidation of protoporphyrinogen-IX to form protoporphyrin-IX.</text>
</comment>
<evidence type="ECO:0000256" key="4">
    <source>
        <dbReference type="ARBA" id="ARBA00012867"/>
    </source>
</evidence>